<evidence type="ECO:0000256" key="2">
    <source>
        <dbReference type="ARBA" id="ARBA00022980"/>
    </source>
</evidence>
<dbReference type="InterPro" id="IPR000266">
    <property type="entry name" value="Ribosomal_uS17"/>
</dbReference>
<comment type="similarity">
    <text evidence="1">Belongs to the universal ribosomal protein uS17 family.</text>
</comment>
<keyword evidence="6" id="KW-1185">Reference proteome</keyword>
<evidence type="ECO:0000256" key="4">
    <source>
        <dbReference type="ARBA" id="ARBA00035311"/>
    </source>
</evidence>
<keyword evidence="3" id="KW-0687">Ribonucleoprotein</keyword>
<evidence type="ECO:0000313" key="6">
    <source>
        <dbReference type="Proteomes" id="UP000228684"/>
    </source>
</evidence>
<organism evidence="5 6">
    <name type="scientific">Candidatus Hodgkinia cicadicola</name>
    <dbReference type="NCBI Taxonomy" id="573658"/>
    <lineage>
        <taxon>Bacteria</taxon>
        <taxon>Pseudomonadati</taxon>
        <taxon>Pseudomonadota</taxon>
        <taxon>Alphaproteobacteria</taxon>
        <taxon>Hyphomicrobiales</taxon>
        <taxon>Candidatus Hodgkinia</taxon>
    </lineage>
</organism>
<reference evidence="5" key="1">
    <citation type="submission" date="2017-09" db="EMBL/GenBank/DDBJ databases">
        <authorList>
            <person name="Campbell M.A."/>
            <person name="Lukasik P."/>
            <person name="Simon C."/>
            <person name="McCutcheon J.P."/>
        </authorList>
    </citation>
    <scope>NUCLEOTIDE SEQUENCE [LARGE SCALE GENOMIC DNA]</scope>
    <source>
        <strain evidence="5">MAGNEO</strain>
    </source>
</reference>
<dbReference type="Proteomes" id="UP000228684">
    <property type="component" value="Unassembled WGS sequence"/>
</dbReference>
<evidence type="ECO:0000256" key="1">
    <source>
        <dbReference type="ARBA" id="ARBA00010254"/>
    </source>
</evidence>
<dbReference type="EMBL" id="NXGM01000095">
    <property type="protein sequence ID" value="PIM95112.1"/>
    <property type="molecule type" value="Genomic_DNA"/>
</dbReference>
<gene>
    <name evidence="5" type="primary">rpsQ</name>
    <name evidence="5" type="ORF">magneo_255</name>
</gene>
<dbReference type="GO" id="GO:0005840">
    <property type="term" value="C:ribosome"/>
    <property type="evidence" value="ECO:0007669"/>
    <property type="project" value="UniProtKB-KW"/>
</dbReference>
<dbReference type="SUPFAM" id="SSF50249">
    <property type="entry name" value="Nucleic acid-binding proteins"/>
    <property type="match status" value="1"/>
</dbReference>
<dbReference type="Pfam" id="PF00366">
    <property type="entry name" value="Ribosomal_S17"/>
    <property type="match status" value="1"/>
</dbReference>
<name>A0ABX4MF45_9HYPH</name>
<comment type="caution">
    <text evidence="5">The sequence shown here is derived from an EMBL/GenBank/DDBJ whole genome shotgun (WGS) entry which is preliminary data.</text>
</comment>
<evidence type="ECO:0000256" key="3">
    <source>
        <dbReference type="ARBA" id="ARBA00023274"/>
    </source>
</evidence>
<keyword evidence="2 5" id="KW-0689">Ribosomal protein</keyword>
<evidence type="ECO:0000313" key="5">
    <source>
        <dbReference type="EMBL" id="PIM95112.1"/>
    </source>
</evidence>
<sequence length="74" mass="8654">MLIGTIIRDLLMGTKVVLVISKTKQYKKYKKIVTRSKKYLVSDKDNRFKVGSKVLIKNCIPISKYKSWFIVKMV</sequence>
<dbReference type="InterPro" id="IPR012340">
    <property type="entry name" value="NA-bd_OB-fold"/>
</dbReference>
<proteinExistence type="inferred from homology"/>
<dbReference type="Gene3D" id="2.40.50.140">
    <property type="entry name" value="Nucleic acid-binding proteins"/>
    <property type="match status" value="1"/>
</dbReference>
<protein>
    <recommendedName>
        <fullName evidence="4">30S ribosomal protein S17</fullName>
    </recommendedName>
</protein>
<accession>A0ABX4MF45</accession>